<dbReference type="EMBL" id="LSFM01000003">
    <property type="protein sequence ID" value="OBY66157.1"/>
    <property type="molecule type" value="Genomic_DNA"/>
</dbReference>
<gene>
    <name evidence="9" type="ORF">LPB3_01690</name>
</gene>
<dbReference type="OrthoDB" id="9811314at2"/>
<keyword evidence="4" id="KW-0862">Zinc</keyword>
<name>A0A1B8U2P4_9FLAO</name>
<keyword evidence="2" id="KW-0645">Protease</keyword>
<dbReference type="Pfam" id="PF00675">
    <property type="entry name" value="Peptidase_M16"/>
    <property type="match status" value="1"/>
</dbReference>
<dbReference type="PANTHER" id="PTHR43690:SF17">
    <property type="entry name" value="PROTEIN YHJJ"/>
    <property type="match status" value="1"/>
</dbReference>
<keyword evidence="10" id="KW-1185">Reference proteome</keyword>
<evidence type="ECO:0000256" key="6">
    <source>
        <dbReference type="SAM" id="SignalP"/>
    </source>
</evidence>
<dbReference type="InterPro" id="IPR007863">
    <property type="entry name" value="Peptidase_M16_C"/>
</dbReference>
<dbReference type="Proteomes" id="UP000092584">
    <property type="component" value="Unassembled WGS sequence"/>
</dbReference>
<dbReference type="KEGG" id="pob:LPB03_08305"/>
<dbReference type="InterPro" id="IPR050626">
    <property type="entry name" value="Peptidase_M16"/>
</dbReference>
<keyword evidence="6" id="KW-0732">Signal</keyword>
<dbReference type="GO" id="GO:0008237">
    <property type="term" value="F:metallopeptidase activity"/>
    <property type="evidence" value="ECO:0007669"/>
    <property type="project" value="UniProtKB-KW"/>
</dbReference>
<dbReference type="Gene3D" id="3.30.830.10">
    <property type="entry name" value="Metalloenzyme, LuxS/M16 peptidase-like"/>
    <property type="match status" value="2"/>
</dbReference>
<proteinExistence type="inferred from homology"/>
<dbReference type="GO" id="GO:0046872">
    <property type="term" value="F:metal ion binding"/>
    <property type="evidence" value="ECO:0007669"/>
    <property type="project" value="InterPro"/>
</dbReference>
<dbReference type="InterPro" id="IPR011765">
    <property type="entry name" value="Pept_M16_N"/>
</dbReference>
<feature type="domain" description="Peptidase M16 C-terminal" evidence="8">
    <location>
        <begin position="190"/>
        <end position="367"/>
    </location>
</feature>
<sequence length="437" mass="49585">MKKSILSLASAMLFVFATNAQKVEFEEYDLSNGMHVILHKDTSAPVVVTSVMYHVGAKDEQPGRTGMAHFFEHLLFEGTENIDKGEWFKIVSSNGGRNNANTTDDRTYYYEIFPSNKLELGLWMESERLLHPIIKQGGVDTQNEVVKEEKRLRVDNQPYSRFLEYVKENIFKKHPYKGTTIGKMADLDAATLEEFLAFNKKFYVPNNATLVVAGDIDVPAAKKMIQDYFGPIPRGEEVEKDFPQEDPITEAMTAKGYDPNIQIPAIMAAYRTPSMKTRDSRVLDMISSYLSTGRSSVLYKKLVDEKKMALQAGAINASQEDYGTYILYGLPQGETKLEDIIAEIDEEIVKMQTDLISEKDFQKLKNQFENNFVNSNSSVEGIASSLATFNVLYGDTNLINTEIDIFRSITREEIRDVAKKYLNPNQRLTLEYLPEAK</sequence>
<evidence type="ECO:0000256" key="3">
    <source>
        <dbReference type="ARBA" id="ARBA00022801"/>
    </source>
</evidence>
<comment type="caution">
    <text evidence="9">The sequence shown here is derived from an EMBL/GenBank/DDBJ whole genome shotgun (WGS) entry which is preliminary data.</text>
</comment>
<evidence type="ECO:0000313" key="9">
    <source>
        <dbReference type="EMBL" id="OBY66157.1"/>
    </source>
</evidence>
<dbReference type="Pfam" id="PF05193">
    <property type="entry name" value="Peptidase_M16_C"/>
    <property type="match status" value="1"/>
</dbReference>
<accession>A0A1B8U2P4</accession>
<evidence type="ECO:0000256" key="2">
    <source>
        <dbReference type="ARBA" id="ARBA00022670"/>
    </source>
</evidence>
<dbReference type="InterPro" id="IPR011249">
    <property type="entry name" value="Metalloenz_LuxS/M16"/>
</dbReference>
<feature type="chain" id="PRO_5008615913" evidence="6">
    <location>
        <begin position="23"/>
        <end position="437"/>
    </location>
</feature>
<keyword evidence="5" id="KW-0482">Metalloprotease</keyword>
<protein>
    <submittedName>
        <fullName evidence="9">Peptidase M16</fullName>
    </submittedName>
</protein>
<evidence type="ECO:0000256" key="4">
    <source>
        <dbReference type="ARBA" id="ARBA00022833"/>
    </source>
</evidence>
<feature type="signal peptide" evidence="6">
    <location>
        <begin position="1"/>
        <end position="22"/>
    </location>
</feature>
<dbReference type="PANTHER" id="PTHR43690">
    <property type="entry name" value="NARDILYSIN"/>
    <property type="match status" value="1"/>
</dbReference>
<evidence type="ECO:0000256" key="1">
    <source>
        <dbReference type="ARBA" id="ARBA00007261"/>
    </source>
</evidence>
<dbReference type="STRING" id="1774273.LPB03_08305"/>
<organism evidence="9 10">
    <name type="scientific">Polaribacter vadi</name>
    <dbReference type="NCBI Taxonomy" id="1774273"/>
    <lineage>
        <taxon>Bacteria</taxon>
        <taxon>Pseudomonadati</taxon>
        <taxon>Bacteroidota</taxon>
        <taxon>Flavobacteriia</taxon>
        <taxon>Flavobacteriales</taxon>
        <taxon>Flavobacteriaceae</taxon>
    </lineage>
</organism>
<dbReference type="GO" id="GO:0006508">
    <property type="term" value="P:proteolysis"/>
    <property type="evidence" value="ECO:0007669"/>
    <property type="project" value="UniProtKB-KW"/>
</dbReference>
<dbReference type="RefSeq" id="WP_065317868.1">
    <property type="nucleotide sequence ID" value="NZ_CAXBLX010000003.1"/>
</dbReference>
<evidence type="ECO:0000259" key="7">
    <source>
        <dbReference type="Pfam" id="PF00675"/>
    </source>
</evidence>
<comment type="similarity">
    <text evidence="1">Belongs to the peptidase M16 family.</text>
</comment>
<feature type="domain" description="Peptidase M16 N-terminal" evidence="7">
    <location>
        <begin position="36"/>
        <end position="181"/>
    </location>
</feature>
<evidence type="ECO:0000256" key="5">
    <source>
        <dbReference type="ARBA" id="ARBA00023049"/>
    </source>
</evidence>
<keyword evidence="3" id="KW-0378">Hydrolase</keyword>
<dbReference type="SUPFAM" id="SSF63411">
    <property type="entry name" value="LuxS/MPP-like metallohydrolase"/>
    <property type="match status" value="2"/>
</dbReference>
<evidence type="ECO:0000313" key="10">
    <source>
        <dbReference type="Proteomes" id="UP000092584"/>
    </source>
</evidence>
<dbReference type="AlphaFoldDB" id="A0A1B8U2P4"/>
<evidence type="ECO:0000259" key="8">
    <source>
        <dbReference type="Pfam" id="PF05193"/>
    </source>
</evidence>
<reference evidence="10" key="1">
    <citation type="submission" date="2016-02" db="EMBL/GenBank/DDBJ databases">
        <authorList>
            <person name="Shin S.-K."/>
            <person name="Yi H."/>
            <person name="Kim E."/>
        </authorList>
    </citation>
    <scope>NUCLEOTIDE SEQUENCE [LARGE SCALE GENOMIC DNA]</scope>
    <source>
        <strain evidence="10">LPB0003</strain>
    </source>
</reference>